<reference evidence="1 2" key="1">
    <citation type="submission" date="2019-07" db="EMBL/GenBank/DDBJ databases">
        <authorList>
            <person name="Jastrzebski P J."/>
            <person name="Paukszto L."/>
            <person name="Jastrzebski P J."/>
        </authorList>
    </citation>
    <scope>NUCLEOTIDE SEQUENCE [LARGE SCALE GENOMIC DNA]</scope>
    <source>
        <strain evidence="1 2">WMS-il1</strain>
    </source>
</reference>
<dbReference type="AlphaFoldDB" id="A0A564Z8U5"/>
<protein>
    <submittedName>
        <fullName evidence="1">Uncharacterized protein</fullName>
    </submittedName>
</protein>
<accession>A0A564Z8U5</accession>
<dbReference type="EMBL" id="CABIJS010000697">
    <property type="protein sequence ID" value="VUZ55846.1"/>
    <property type="molecule type" value="Genomic_DNA"/>
</dbReference>
<dbReference type="Proteomes" id="UP000321570">
    <property type="component" value="Unassembled WGS sequence"/>
</dbReference>
<proteinExistence type="predicted"/>
<organism evidence="1 2">
    <name type="scientific">Hymenolepis diminuta</name>
    <name type="common">Rat tapeworm</name>
    <dbReference type="NCBI Taxonomy" id="6216"/>
    <lineage>
        <taxon>Eukaryota</taxon>
        <taxon>Metazoa</taxon>
        <taxon>Spiralia</taxon>
        <taxon>Lophotrochozoa</taxon>
        <taxon>Platyhelminthes</taxon>
        <taxon>Cestoda</taxon>
        <taxon>Eucestoda</taxon>
        <taxon>Cyclophyllidea</taxon>
        <taxon>Hymenolepididae</taxon>
        <taxon>Hymenolepis</taxon>
    </lineage>
</organism>
<evidence type="ECO:0000313" key="1">
    <source>
        <dbReference type="EMBL" id="VUZ55846.1"/>
    </source>
</evidence>
<keyword evidence="2" id="KW-1185">Reference proteome</keyword>
<name>A0A564Z8U5_HYMDI</name>
<sequence length="108" mass="12728">MIEENDNITLEDLANKQRKLYIRLDSSRNQQKCGELDYVNGISTVTVSDNVFNLQKPLTGCWLCTNFHFARFFGTNLMFANFVTNEDIRKHCFVLYQISEREEYHPII</sequence>
<gene>
    <name evidence="1" type="ORF">WMSIL1_LOCUS13553</name>
</gene>
<evidence type="ECO:0000313" key="2">
    <source>
        <dbReference type="Proteomes" id="UP000321570"/>
    </source>
</evidence>